<evidence type="ECO:0000256" key="3">
    <source>
        <dbReference type="ARBA" id="ARBA00022741"/>
    </source>
</evidence>
<comment type="similarity">
    <text evidence="1">Belongs to the ABC transporter superfamily.</text>
</comment>
<dbReference type="RefSeq" id="WP_066718579.1">
    <property type="nucleotide sequence ID" value="NZ_JBHSLU010000071.1"/>
</dbReference>
<dbReference type="EMBL" id="JBHSLU010000071">
    <property type="protein sequence ID" value="MFC5507806.1"/>
    <property type="molecule type" value="Genomic_DNA"/>
</dbReference>
<dbReference type="InterPro" id="IPR003593">
    <property type="entry name" value="AAA+_ATPase"/>
</dbReference>
<dbReference type="Pfam" id="PF00005">
    <property type="entry name" value="ABC_tran"/>
    <property type="match status" value="1"/>
</dbReference>
<proteinExistence type="inferred from homology"/>
<gene>
    <name evidence="8" type="ORF">ACFPN9_21405</name>
</gene>
<dbReference type="PANTHER" id="PTHR42794">
    <property type="entry name" value="HEMIN IMPORT ATP-BINDING PROTEIN HMUV"/>
    <property type="match status" value="1"/>
</dbReference>
<evidence type="ECO:0000313" key="9">
    <source>
        <dbReference type="Proteomes" id="UP001596060"/>
    </source>
</evidence>
<dbReference type="GO" id="GO:0005524">
    <property type="term" value="F:ATP binding"/>
    <property type="evidence" value="ECO:0007669"/>
    <property type="project" value="UniProtKB-KW"/>
</dbReference>
<dbReference type="SMART" id="SM00382">
    <property type="entry name" value="AAA"/>
    <property type="match status" value="1"/>
</dbReference>
<evidence type="ECO:0000256" key="6">
    <source>
        <dbReference type="ARBA" id="ARBA00037066"/>
    </source>
</evidence>
<dbReference type="PROSITE" id="PS00211">
    <property type="entry name" value="ABC_TRANSPORTER_1"/>
    <property type="match status" value="1"/>
</dbReference>
<accession>A0ABW0P670</accession>
<organism evidence="8 9">
    <name type="scientific">Bosea massiliensis</name>
    <dbReference type="NCBI Taxonomy" id="151419"/>
    <lineage>
        <taxon>Bacteria</taxon>
        <taxon>Pseudomonadati</taxon>
        <taxon>Pseudomonadota</taxon>
        <taxon>Alphaproteobacteria</taxon>
        <taxon>Hyphomicrobiales</taxon>
        <taxon>Boseaceae</taxon>
        <taxon>Bosea</taxon>
    </lineage>
</organism>
<dbReference type="PROSITE" id="PS50893">
    <property type="entry name" value="ABC_TRANSPORTER_2"/>
    <property type="match status" value="1"/>
</dbReference>
<evidence type="ECO:0000256" key="4">
    <source>
        <dbReference type="ARBA" id="ARBA00022840"/>
    </source>
</evidence>
<keyword evidence="2" id="KW-0813">Transport</keyword>
<protein>
    <submittedName>
        <fullName evidence="8">ABC transporter ATP-binding protein</fullName>
    </submittedName>
</protein>
<sequence>MSLAAFDLVYGYHERIIGRDIALSLARGEVLALLGPNGSGKTTLLKTLLGLLPARGGTLLLDDRPLAALSPPERARALGYVPQAHAGTFAFTIETVVLMGRSAHAGLFAAPSPRDHAVTAAMLERLGIARLAQRPYTEISGGERQLVLIARALAQEPAYVVLDEPTASLDFGNQGRVMQEIRRLAAEGLGVLFTTHDPNQALRHADRVMMIRDGQAIASGAAADLLTPERLEQLYGVPIETVQDGDGRIAFLPG</sequence>
<dbReference type="InterPro" id="IPR027417">
    <property type="entry name" value="P-loop_NTPase"/>
</dbReference>
<comment type="caution">
    <text evidence="8">The sequence shown here is derived from an EMBL/GenBank/DDBJ whole genome shotgun (WGS) entry which is preliminary data.</text>
</comment>
<dbReference type="SUPFAM" id="SSF52540">
    <property type="entry name" value="P-loop containing nucleoside triphosphate hydrolases"/>
    <property type="match status" value="1"/>
</dbReference>
<dbReference type="CDD" id="cd03214">
    <property type="entry name" value="ABC_Iron-Siderophores_B12_Hemin"/>
    <property type="match status" value="1"/>
</dbReference>
<dbReference type="PANTHER" id="PTHR42794:SF1">
    <property type="entry name" value="HEMIN IMPORT ATP-BINDING PROTEIN HMUV"/>
    <property type="match status" value="1"/>
</dbReference>
<evidence type="ECO:0000259" key="7">
    <source>
        <dbReference type="PROSITE" id="PS50893"/>
    </source>
</evidence>
<evidence type="ECO:0000256" key="1">
    <source>
        <dbReference type="ARBA" id="ARBA00005417"/>
    </source>
</evidence>
<dbReference type="Proteomes" id="UP001596060">
    <property type="component" value="Unassembled WGS sequence"/>
</dbReference>
<dbReference type="Gene3D" id="3.40.50.300">
    <property type="entry name" value="P-loop containing nucleotide triphosphate hydrolases"/>
    <property type="match status" value="1"/>
</dbReference>
<comment type="function">
    <text evidence="6">Part of the ABC transporter complex HmuTUV involved in hemin import. Responsible for energy coupling to the transport system.</text>
</comment>
<feature type="domain" description="ABC transporter" evidence="7">
    <location>
        <begin position="3"/>
        <end position="238"/>
    </location>
</feature>
<name>A0ABW0P670_9HYPH</name>
<evidence type="ECO:0000256" key="5">
    <source>
        <dbReference type="ARBA" id="ARBA00022967"/>
    </source>
</evidence>
<evidence type="ECO:0000256" key="2">
    <source>
        <dbReference type="ARBA" id="ARBA00022448"/>
    </source>
</evidence>
<dbReference type="InterPro" id="IPR017871">
    <property type="entry name" value="ABC_transporter-like_CS"/>
</dbReference>
<keyword evidence="5" id="KW-1278">Translocase</keyword>
<evidence type="ECO:0000313" key="8">
    <source>
        <dbReference type="EMBL" id="MFC5507806.1"/>
    </source>
</evidence>
<keyword evidence="3" id="KW-0547">Nucleotide-binding</keyword>
<keyword evidence="9" id="KW-1185">Reference proteome</keyword>
<dbReference type="InterPro" id="IPR003439">
    <property type="entry name" value="ABC_transporter-like_ATP-bd"/>
</dbReference>
<keyword evidence="4 8" id="KW-0067">ATP-binding</keyword>
<reference evidence="9" key="1">
    <citation type="journal article" date="2019" name="Int. J. Syst. Evol. Microbiol.">
        <title>The Global Catalogue of Microorganisms (GCM) 10K type strain sequencing project: providing services to taxonomists for standard genome sequencing and annotation.</title>
        <authorList>
            <consortium name="The Broad Institute Genomics Platform"/>
            <consortium name="The Broad Institute Genome Sequencing Center for Infectious Disease"/>
            <person name="Wu L."/>
            <person name="Ma J."/>
        </authorList>
    </citation>
    <scope>NUCLEOTIDE SEQUENCE [LARGE SCALE GENOMIC DNA]</scope>
    <source>
        <strain evidence="9">CCUG 43117</strain>
    </source>
</reference>